<dbReference type="OrthoDB" id="417697at2759"/>
<evidence type="ECO:0000313" key="1">
    <source>
        <dbReference type="EMBL" id="RVD87295.1"/>
    </source>
</evidence>
<dbReference type="RefSeq" id="XP_067492839.1">
    <property type="nucleotide sequence ID" value="XM_067630169.1"/>
</dbReference>
<dbReference type="AlphaFoldDB" id="A0A437A7W4"/>
<proteinExistence type="predicted"/>
<sequence>MFPPEEKSKAEDISTHELNIYTKEQFIPPEKYDLIHIRYLSAAVGPEQWDGAFYNYMSILKPGGRFTWEELLLEKMSINDLAKWANKLEFVSYKKLE</sequence>
<gene>
    <name evidence="1" type="ORF">DFL_001536</name>
</gene>
<dbReference type="STRING" id="97331.A0A437A7W4"/>
<dbReference type="VEuPathDB" id="FungiDB:DFL_001536"/>
<evidence type="ECO:0000313" key="2">
    <source>
        <dbReference type="Proteomes" id="UP000283090"/>
    </source>
</evidence>
<accession>A0A437A7W4</accession>
<comment type="caution">
    <text evidence="1">The sequence shown here is derived from an EMBL/GenBank/DDBJ whole genome shotgun (WGS) entry which is preliminary data.</text>
</comment>
<dbReference type="EMBL" id="SAEB01000003">
    <property type="protein sequence ID" value="RVD87295.1"/>
    <property type="molecule type" value="Genomic_DNA"/>
</dbReference>
<protein>
    <recommendedName>
        <fullName evidence="3">Methyltransferase type 11 domain-containing protein</fullName>
    </recommendedName>
</protein>
<evidence type="ECO:0008006" key="3">
    <source>
        <dbReference type="Google" id="ProtNLM"/>
    </source>
</evidence>
<name>A0A437A7W4_ARTFL</name>
<reference evidence="1 2" key="1">
    <citation type="submission" date="2019-01" db="EMBL/GenBank/DDBJ databases">
        <title>Intercellular communication is required for trap formation in the nematode-trapping fungus Duddingtonia flagrans.</title>
        <authorList>
            <person name="Youssar L."/>
            <person name="Wernet V."/>
            <person name="Hensel N."/>
            <person name="Hildebrandt H.-G."/>
            <person name="Fischer R."/>
        </authorList>
    </citation>
    <scope>NUCLEOTIDE SEQUENCE [LARGE SCALE GENOMIC DNA]</scope>
    <source>
        <strain evidence="1 2">CBS H-5679</strain>
    </source>
</reference>
<keyword evidence="2" id="KW-1185">Reference proteome</keyword>
<dbReference type="InterPro" id="IPR029063">
    <property type="entry name" value="SAM-dependent_MTases_sf"/>
</dbReference>
<organism evidence="1 2">
    <name type="scientific">Arthrobotrys flagrans</name>
    <name type="common">Nematode-trapping fungus</name>
    <name type="synonym">Trichothecium flagrans</name>
    <dbReference type="NCBI Taxonomy" id="97331"/>
    <lineage>
        <taxon>Eukaryota</taxon>
        <taxon>Fungi</taxon>
        <taxon>Dikarya</taxon>
        <taxon>Ascomycota</taxon>
        <taxon>Pezizomycotina</taxon>
        <taxon>Orbiliomycetes</taxon>
        <taxon>Orbiliales</taxon>
        <taxon>Orbiliaceae</taxon>
        <taxon>Arthrobotrys</taxon>
    </lineage>
</organism>
<dbReference type="SUPFAM" id="SSF53335">
    <property type="entry name" value="S-adenosyl-L-methionine-dependent methyltransferases"/>
    <property type="match status" value="1"/>
</dbReference>
<dbReference type="Proteomes" id="UP000283090">
    <property type="component" value="Unassembled WGS sequence"/>
</dbReference>
<dbReference type="Gene3D" id="3.40.50.150">
    <property type="entry name" value="Vaccinia Virus protein VP39"/>
    <property type="match status" value="1"/>
</dbReference>
<dbReference type="GeneID" id="93583847"/>